<accession>A0ABP2LAV9</accession>
<feature type="region of interest" description="Disordered" evidence="1">
    <location>
        <begin position="78"/>
        <end position="103"/>
    </location>
</feature>
<feature type="compositionally biased region" description="Basic and acidic residues" evidence="1">
    <location>
        <begin position="33"/>
        <end position="42"/>
    </location>
</feature>
<dbReference type="RefSeq" id="WP_003715269.1">
    <property type="nucleotide sequence ID" value="NZ_AFTL01000009.1"/>
</dbReference>
<keyword evidence="2" id="KW-0812">Transmembrane</keyword>
<sequence length="103" mass="11699">MSEKREESRRQNDELWDKKFTDNEDVDSTGHLSRTERRKQEAHSSTITTVLVVLIIVLAASPLIFWLNNKQSFNHPARTEQTAAVSSKKINSSGEFNQQSPVG</sequence>
<evidence type="ECO:0000313" key="4">
    <source>
        <dbReference type="Proteomes" id="UP000006035"/>
    </source>
</evidence>
<evidence type="ECO:0000313" key="3">
    <source>
        <dbReference type="EMBL" id="EGS38143.1"/>
    </source>
</evidence>
<evidence type="ECO:0000256" key="1">
    <source>
        <dbReference type="SAM" id="MobiDB-lite"/>
    </source>
</evidence>
<evidence type="ECO:0000256" key="2">
    <source>
        <dbReference type="SAM" id="Phobius"/>
    </source>
</evidence>
<feature type="compositionally biased region" description="Basic and acidic residues" evidence="1">
    <location>
        <begin position="1"/>
        <end position="22"/>
    </location>
</feature>
<keyword evidence="4" id="KW-1185">Reference proteome</keyword>
<reference evidence="3 4" key="1">
    <citation type="submission" date="2011-05" db="EMBL/GenBank/DDBJ databases">
        <authorList>
            <person name="Durkin A.S."/>
            <person name="Kim M."/>
            <person name="Radune D."/>
            <person name="Hostetler J."/>
            <person name="Torralba M."/>
            <person name="Gillis M."/>
            <person name="Methe B."/>
            <person name="Sutton G."/>
            <person name="Nelson K.E."/>
        </authorList>
    </citation>
    <scope>NUCLEOTIDE SEQUENCE [LARGE SCALE GENOMIC DNA]</scope>
    <source>
        <strain evidence="3 4">F0423</strain>
    </source>
</reference>
<feature type="transmembrane region" description="Helical" evidence="2">
    <location>
        <begin position="47"/>
        <end position="67"/>
    </location>
</feature>
<comment type="caution">
    <text evidence="3">The sequence shown here is derived from an EMBL/GenBank/DDBJ whole genome shotgun (WGS) entry which is preliminary data.</text>
</comment>
<dbReference type="Proteomes" id="UP000006035">
    <property type="component" value="Unassembled WGS sequence"/>
</dbReference>
<keyword evidence="2" id="KW-1133">Transmembrane helix</keyword>
<feature type="region of interest" description="Disordered" evidence="1">
    <location>
        <begin position="1"/>
        <end position="45"/>
    </location>
</feature>
<gene>
    <name evidence="3" type="ORF">HMPREF9102_0541</name>
</gene>
<organism evidence="3 4">
    <name type="scientific">Limosilactobacillus oris F0423</name>
    <dbReference type="NCBI Taxonomy" id="944562"/>
    <lineage>
        <taxon>Bacteria</taxon>
        <taxon>Bacillati</taxon>
        <taxon>Bacillota</taxon>
        <taxon>Bacilli</taxon>
        <taxon>Lactobacillales</taxon>
        <taxon>Lactobacillaceae</taxon>
        <taxon>Limosilactobacillus</taxon>
    </lineage>
</organism>
<dbReference type="EMBL" id="AFTL01000009">
    <property type="protein sequence ID" value="EGS38143.1"/>
    <property type="molecule type" value="Genomic_DNA"/>
</dbReference>
<proteinExistence type="predicted"/>
<name>A0ABP2LAV9_9LACO</name>
<keyword evidence="2" id="KW-0472">Membrane</keyword>
<protein>
    <submittedName>
        <fullName evidence="3">Conserved domain protein</fullName>
    </submittedName>
</protein>